<evidence type="ECO:0000256" key="1">
    <source>
        <dbReference type="ARBA" id="ARBA00004651"/>
    </source>
</evidence>
<accession>A0A318JY46</accession>
<protein>
    <submittedName>
        <fullName evidence="8">Transmembrane secretion effector</fullName>
    </submittedName>
</protein>
<dbReference type="Proteomes" id="UP000247569">
    <property type="component" value="Unassembled WGS sequence"/>
</dbReference>
<feature type="transmembrane region" description="Helical" evidence="7">
    <location>
        <begin position="154"/>
        <end position="175"/>
    </location>
</feature>
<keyword evidence="9" id="KW-1185">Reference proteome</keyword>
<keyword evidence="5 7" id="KW-1133">Transmembrane helix</keyword>
<feature type="transmembrane region" description="Helical" evidence="7">
    <location>
        <begin position="384"/>
        <end position="403"/>
    </location>
</feature>
<dbReference type="InterPro" id="IPR036259">
    <property type="entry name" value="MFS_trans_sf"/>
</dbReference>
<feature type="transmembrane region" description="Helical" evidence="7">
    <location>
        <begin position="355"/>
        <end position="378"/>
    </location>
</feature>
<dbReference type="GO" id="GO:0005886">
    <property type="term" value="C:plasma membrane"/>
    <property type="evidence" value="ECO:0007669"/>
    <property type="project" value="UniProtKB-SubCell"/>
</dbReference>
<comment type="subcellular location">
    <subcellularLocation>
        <location evidence="1">Cell membrane</location>
        <topology evidence="1">Multi-pass membrane protein</topology>
    </subcellularLocation>
</comment>
<evidence type="ECO:0000256" key="7">
    <source>
        <dbReference type="SAM" id="Phobius"/>
    </source>
</evidence>
<keyword evidence="2" id="KW-0813">Transport</keyword>
<evidence type="ECO:0000256" key="3">
    <source>
        <dbReference type="ARBA" id="ARBA00022475"/>
    </source>
</evidence>
<dbReference type="SUPFAM" id="SSF103473">
    <property type="entry name" value="MFS general substrate transporter"/>
    <property type="match status" value="1"/>
</dbReference>
<dbReference type="RefSeq" id="WP_040737803.1">
    <property type="nucleotide sequence ID" value="NZ_QJKF01000013.1"/>
</dbReference>
<keyword evidence="6 7" id="KW-0472">Membrane</keyword>
<evidence type="ECO:0000256" key="6">
    <source>
        <dbReference type="ARBA" id="ARBA00023136"/>
    </source>
</evidence>
<dbReference type="PANTHER" id="PTHR23513">
    <property type="entry name" value="INTEGRAL MEMBRANE EFFLUX PROTEIN-RELATED"/>
    <property type="match status" value="1"/>
</dbReference>
<dbReference type="InterPro" id="IPR010290">
    <property type="entry name" value="TM_effector"/>
</dbReference>
<dbReference type="PANTHER" id="PTHR23513:SF6">
    <property type="entry name" value="MAJOR FACILITATOR SUPERFAMILY ASSOCIATED DOMAIN-CONTAINING PROTEIN"/>
    <property type="match status" value="1"/>
</dbReference>
<dbReference type="CDD" id="cd06173">
    <property type="entry name" value="MFS_MefA_like"/>
    <property type="match status" value="1"/>
</dbReference>
<keyword evidence="3" id="KW-1003">Cell membrane</keyword>
<feature type="transmembrane region" description="Helical" evidence="7">
    <location>
        <begin position="21"/>
        <end position="44"/>
    </location>
</feature>
<feature type="transmembrane region" description="Helical" evidence="7">
    <location>
        <begin position="297"/>
        <end position="319"/>
    </location>
</feature>
<dbReference type="Gene3D" id="1.20.1250.20">
    <property type="entry name" value="MFS general substrate transporter like domains"/>
    <property type="match status" value="1"/>
</dbReference>
<dbReference type="AlphaFoldDB" id="A0A318JY46"/>
<proteinExistence type="predicted"/>
<evidence type="ECO:0000256" key="4">
    <source>
        <dbReference type="ARBA" id="ARBA00022692"/>
    </source>
</evidence>
<feature type="transmembrane region" description="Helical" evidence="7">
    <location>
        <begin position="325"/>
        <end position="343"/>
    </location>
</feature>
<sequence length="411" mass="42434">MNSIRNTAPRSRRSDNGVLGNRAFAFLWLGLVVSVLGDAFYRVALTLTVAKAGPTGLIGLGVALALPTAAIGLFAGVLIDRSDRVRLLIGTDLVRCAIVAVLGLLLLGGRTSLTGTLFLATLLAFVSVVFMPAFQTLLPEVGGNDRTRIIAMDAWILGALSVVGVLGPALAGVLLRYVDGAVLMFLDAATFGFSALMIFGARVRAPMPSDPAPGAGRLEAVGAGVRFLMKHPVLGPCFQTFPFMDFAFNSIPFVLPLLLGTGGPARYGAQLAALAVGRVAGMTLLNKTALQRHRGAVLRANFLAQGAGILLFAACATSWVGLIPLALTGIPAGAAQVAMSSYIQLEVAPELRGRVFAALISMVTWLAPFGPIVFVALAGWAGPTLSLAAIAAVLLAGGARLLLCRPLAAVA</sequence>
<feature type="transmembrane region" description="Helical" evidence="7">
    <location>
        <begin position="56"/>
        <end position="78"/>
    </location>
</feature>
<dbReference type="Pfam" id="PF05977">
    <property type="entry name" value="MFS_3"/>
    <property type="match status" value="1"/>
</dbReference>
<keyword evidence="4 7" id="KW-0812">Transmembrane</keyword>
<dbReference type="OrthoDB" id="3177993at2"/>
<feature type="transmembrane region" description="Helical" evidence="7">
    <location>
        <begin position="113"/>
        <end position="134"/>
    </location>
</feature>
<evidence type="ECO:0000313" key="9">
    <source>
        <dbReference type="Proteomes" id="UP000247569"/>
    </source>
</evidence>
<reference evidence="8 9" key="1">
    <citation type="submission" date="2018-05" db="EMBL/GenBank/DDBJ databases">
        <title>Genomic Encyclopedia of Type Strains, Phase IV (KMG-IV): sequencing the most valuable type-strain genomes for metagenomic binning, comparative biology and taxonomic classification.</title>
        <authorList>
            <person name="Goeker M."/>
        </authorList>
    </citation>
    <scope>NUCLEOTIDE SEQUENCE [LARGE SCALE GENOMIC DNA]</scope>
    <source>
        <strain evidence="8 9">DSM 44704</strain>
    </source>
</reference>
<feature type="transmembrane region" description="Helical" evidence="7">
    <location>
        <begin position="181"/>
        <end position="199"/>
    </location>
</feature>
<dbReference type="EMBL" id="QJKF01000013">
    <property type="protein sequence ID" value="PXX58776.1"/>
    <property type="molecule type" value="Genomic_DNA"/>
</dbReference>
<evidence type="ECO:0000313" key="8">
    <source>
        <dbReference type="EMBL" id="PXX58776.1"/>
    </source>
</evidence>
<gene>
    <name evidence="8" type="ORF">DFR70_113111</name>
</gene>
<name>A0A318JY46_9NOCA</name>
<feature type="transmembrane region" description="Helical" evidence="7">
    <location>
        <begin position="85"/>
        <end position="107"/>
    </location>
</feature>
<evidence type="ECO:0000256" key="5">
    <source>
        <dbReference type="ARBA" id="ARBA00022989"/>
    </source>
</evidence>
<evidence type="ECO:0000256" key="2">
    <source>
        <dbReference type="ARBA" id="ARBA00022448"/>
    </source>
</evidence>
<comment type="caution">
    <text evidence="8">The sequence shown here is derived from an EMBL/GenBank/DDBJ whole genome shotgun (WGS) entry which is preliminary data.</text>
</comment>
<organism evidence="8 9">
    <name type="scientific">Nocardia tenerifensis</name>
    <dbReference type="NCBI Taxonomy" id="228006"/>
    <lineage>
        <taxon>Bacteria</taxon>
        <taxon>Bacillati</taxon>
        <taxon>Actinomycetota</taxon>
        <taxon>Actinomycetes</taxon>
        <taxon>Mycobacteriales</taxon>
        <taxon>Nocardiaceae</taxon>
        <taxon>Nocardia</taxon>
    </lineage>
</organism>